<dbReference type="EMBL" id="JAGGLG010000020">
    <property type="protein sequence ID" value="MBP2018952.1"/>
    <property type="molecule type" value="Genomic_DNA"/>
</dbReference>
<keyword evidence="6" id="KW-0813">Transport</keyword>
<feature type="signal peptide" evidence="4">
    <location>
        <begin position="1"/>
        <end position="19"/>
    </location>
</feature>
<feature type="compositionally biased region" description="Low complexity" evidence="3">
    <location>
        <begin position="35"/>
        <end position="44"/>
    </location>
</feature>
<keyword evidence="7" id="KW-1185">Reference proteome</keyword>
<evidence type="ECO:0000256" key="2">
    <source>
        <dbReference type="ARBA" id="ARBA00007639"/>
    </source>
</evidence>
<dbReference type="SUPFAM" id="SSF53822">
    <property type="entry name" value="Periplasmic binding protein-like I"/>
    <property type="match status" value="1"/>
</dbReference>
<comment type="subcellular location">
    <subcellularLocation>
        <location evidence="1">Cell envelope</location>
    </subcellularLocation>
</comment>
<evidence type="ECO:0000256" key="4">
    <source>
        <dbReference type="SAM" id="SignalP"/>
    </source>
</evidence>
<dbReference type="Gene3D" id="3.40.50.2300">
    <property type="match status" value="2"/>
</dbReference>
<evidence type="ECO:0000259" key="5">
    <source>
        <dbReference type="Pfam" id="PF13407"/>
    </source>
</evidence>
<dbReference type="PANTHER" id="PTHR30036">
    <property type="entry name" value="D-XYLOSE-BINDING PERIPLASMIC PROTEIN"/>
    <property type="match status" value="1"/>
</dbReference>
<accession>A0ABS4JTV2</accession>
<dbReference type="CDD" id="cd06305">
    <property type="entry name" value="PBP1_methylthioribose_binding-like"/>
    <property type="match status" value="1"/>
</dbReference>
<evidence type="ECO:0000256" key="1">
    <source>
        <dbReference type="ARBA" id="ARBA00004196"/>
    </source>
</evidence>
<gene>
    <name evidence="6" type="ORF">J2Z79_002368</name>
</gene>
<evidence type="ECO:0000313" key="6">
    <source>
        <dbReference type="EMBL" id="MBP2018952.1"/>
    </source>
</evidence>
<sequence length="379" mass="41438">MRRYLAALLSLLLLVGVTACSKPASNAPAEPATPSTQSGGSSQTDASLEGVPEALTAKQIRVAVVRNLSSDDHTKQFLDGARKEGESFGFSVDTFLSDGDDSRFQELVAQAIQKGYDGLIVSHGKVDYSYDMLKPAVDKGMKVVAFDTIIDKNGESLPEVTTTFQDDFKLAELSLEEVAALAQNGQPVRVLKLWMAGFPPLDRRETIYKQFEEAGKIVTLETVGVSNFQDVQGDIAAKVGALLAKYPPGTVDAIWACWDEMAKGAYQALVENNRTDIPMISIDISNQDINLMREPGSKWIATAAVDPQLIGIVDMRLLAKKFAGEPTPLYYDLEAKLIKQEHLKPETNMTNLNDVVPGWGESDAFNEPWMDTLRAKYGK</sequence>
<keyword evidence="6" id="KW-0762">Sugar transport</keyword>
<evidence type="ECO:0000313" key="7">
    <source>
        <dbReference type="Proteomes" id="UP001519289"/>
    </source>
</evidence>
<dbReference type="InterPro" id="IPR050555">
    <property type="entry name" value="Bact_Solute-Bind_Prot2"/>
</dbReference>
<dbReference type="PROSITE" id="PS51257">
    <property type="entry name" value="PROKAR_LIPOPROTEIN"/>
    <property type="match status" value="1"/>
</dbReference>
<name>A0ABS4JTV2_9FIRM</name>
<keyword evidence="4" id="KW-0732">Signal</keyword>
<evidence type="ECO:0000256" key="3">
    <source>
        <dbReference type="SAM" id="MobiDB-lite"/>
    </source>
</evidence>
<comment type="caution">
    <text evidence="6">The sequence shown here is derived from an EMBL/GenBank/DDBJ whole genome shotgun (WGS) entry which is preliminary data.</text>
</comment>
<feature type="chain" id="PRO_5046543753" evidence="4">
    <location>
        <begin position="20"/>
        <end position="379"/>
    </location>
</feature>
<dbReference type="Proteomes" id="UP001519289">
    <property type="component" value="Unassembled WGS sequence"/>
</dbReference>
<dbReference type="InterPro" id="IPR025997">
    <property type="entry name" value="SBP_2_dom"/>
</dbReference>
<protein>
    <submittedName>
        <fullName evidence="6">Simple sugar transport system substrate-binding protein</fullName>
    </submittedName>
</protein>
<dbReference type="RefSeq" id="WP_209467076.1">
    <property type="nucleotide sequence ID" value="NZ_JAGGLG010000020.1"/>
</dbReference>
<organism evidence="6 7">
    <name type="scientific">Symbiobacterium terraclitae</name>
    <dbReference type="NCBI Taxonomy" id="557451"/>
    <lineage>
        <taxon>Bacteria</taxon>
        <taxon>Bacillati</taxon>
        <taxon>Bacillota</taxon>
        <taxon>Clostridia</taxon>
        <taxon>Eubacteriales</taxon>
        <taxon>Symbiobacteriaceae</taxon>
        <taxon>Symbiobacterium</taxon>
    </lineage>
</organism>
<dbReference type="PANTHER" id="PTHR30036:SF7">
    <property type="entry name" value="ABC TRANSPORTER PERIPLASMIC-BINDING PROTEIN YPHF"/>
    <property type="match status" value="1"/>
</dbReference>
<feature type="domain" description="Periplasmic binding protein" evidence="5">
    <location>
        <begin position="62"/>
        <end position="325"/>
    </location>
</feature>
<proteinExistence type="inferred from homology"/>
<reference evidence="6 7" key="1">
    <citation type="submission" date="2021-03" db="EMBL/GenBank/DDBJ databases">
        <title>Genomic Encyclopedia of Type Strains, Phase IV (KMG-IV): sequencing the most valuable type-strain genomes for metagenomic binning, comparative biology and taxonomic classification.</title>
        <authorList>
            <person name="Goeker M."/>
        </authorList>
    </citation>
    <scope>NUCLEOTIDE SEQUENCE [LARGE SCALE GENOMIC DNA]</scope>
    <source>
        <strain evidence="6 7">DSM 27138</strain>
    </source>
</reference>
<dbReference type="InterPro" id="IPR028082">
    <property type="entry name" value="Peripla_BP_I"/>
</dbReference>
<feature type="region of interest" description="Disordered" evidence="3">
    <location>
        <begin position="24"/>
        <end position="48"/>
    </location>
</feature>
<dbReference type="Pfam" id="PF13407">
    <property type="entry name" value="Peripla_BP_4"/>
    <property type="match status" value="1"/>
</dbReference>
<comment type="similarity">
    <text evidence="2">Belongs to the bacterial solute-binding protein 2 family.</text>
</comment>